<proteinExistence type="predicted"/>
<organism evidence="2 3">
    <name type="scientific">Spiroplasma corruscae</name>
    <dbReference type="NCBI Taxonomy" id="216934"/>
    <lineage>
        <taxon>Bacteria</taxon>
        <taxon>Bacillati</taxon>
        <taxon>Mycoplasmatota</taxon>
        <taxon>Mollicutes</taxon>
        <taxon>Entomoplasmatales</taxon>
        <taxon>Spiroplasmataceae</taxon>
        <taxon>Spiroplasma</taxon>
    </lineage>
</organism>
<dbReference type="RefSeq" id="WP_094049294.1">
    <property type="nucleotide sequence ID" value="NZ_CP022535.1"/>
</dbReference>
<gene>
    <name evidence="2" type="ORF">SCORR_v1c07250</name>
</gene>
<dbReference type="EMBL" id="CP022535">
    <property type="protein sequence ID" value="ASP28497.1"/>
    <property type="molecule type" value="Genomic_DNA"/>
</dbReference>
<evidence type="ECO:0000313" key="2">
    <source>
        <dbReference type="EMBL" id="ASP28497.1"/>
    </source>
</evidence>
<reference evidence="2 3" key="1">
    <citation type="submission" date="2017-07" db="EMBL/GenBank/DDBJ databases">
        <title>Complete genome sequence of Spiroplasma corruscae EC-1 (DSM 19793).</title>
        <authorList>
            <person name="Tsai Y.-M."/>
            <person name="Lo W.-S."/>
            <person name="Kuo C.-H."/>
        </authorList>
    </citation>
    <scope>NUCLEOTIDE SEQUENCE [LARGE SCALE GENOMIC DNA]</scope>
    <source>
        <strain evidence="2 3">EC-1</strain>
    </source>
</reference>
<dbReference type="Proteomes" id="UP000203229">
    <property type="component" value="Chromosome"/>
</dbReference>
<name>A0A222EPP9_9MOLU</name>
<dbReference type="InterPro" id="IPR021301">
    <property type="entry name" value="DUF2779"/>
</dbReference>
<dbReference type="Pfam" id="PF11074">
    <property type="entry name" value="DUF2779"/>
    <property type="match status" value="1"/>
</dbReference>
<protein>
    <recommendedName>
        <fullName evidence="1">DUF2779 domain-containing protein</fullName>
    </recommendedName>
</protein>
<sequence>MSIKIDKESFKTYLSVCPKIAWIFSSKENLWKTKEFIKNENIVIHYVSYEELDEDVDTTKFSFLDVYNKFFKDKELTPNNEILSLIEEYDKEIGIESLVPSNETVEDGQQVLIAAFEYYKALLVEYNQKNNSNKSFFDLSDFSFENNVEKTKELLTNDNFLYIFKPAFKFGEKLYTKCDVLINKGKNRFDIVEFKASTNSKLEHFYDVLYQKYLLEKNGYFVDDIFIGLINPEYIKGLSTDYKQVVTDIFEQYKDNCPNYEKDIKPNLNNYFIKHNKYESDIEYNELFKIVNYLEQSKSCPLFSDLIKAFLGVDYLLEMDKIFEGMERDFKNETFLLNDIHYKPKFNYKKLTCRTSSEVCHHVVNYYDVNQYTIYDFSRFKKNAAILYNEFYEEVDINRIDNPLDEYYYINEKPVFKEDQARLITVIKDYVKNDKKFSNYIVNRNKLKDIEKLLNEYTKTPVYMYDFETSKWAIPKYDRSWSYQQIPFQYSIHTILSEDFDFKTMKNIKHKNFIADKQEDPRIEFLNNFIKDCFEYGPGVYVAYNKSFEKTVLKNAIMMFPEVAYPLKYIYCNTIDLMEFFKMKENNWLIYHPDFKGSYSIKKTQPVLVPDLSYKDLIINKGDRASKIFRQYLDNIISQDEYEKIIRPDMLKYCDRDTLAMVALLQAIKELVKTYCIYENGVLTWKK</sequence>
<dbReference type="KEGG" id="scou:SCORR_v1c07250"/>
<dbReference type="AlphaFoldDB" id="A0A222EPP9"/>
<evidence type="ECO:0000259" key="1">
    <source>
        <dbReference type="Pfam" id="PF11074"/>
    </source>
</evidence>
<dbReference type="OrthoDB" id="9783873at2"/>
<accession>A0A222EPP9</accession>
<feature type="domain" description="DUF2779" evidence="1">
    <location>
        <begin position="463"/>
        <end position="600"/>
    </location>
</feature>
<keyword evidence="3" id="KW-1185">Reference proteome</keyword>
<evidence type="ECO:0000313" key="3">
    <source>
        <dbReference type="Proteomes" id="UP000203229"/>
    </source>
</evidence>